<accession>A0ABN1RP07</accession>
<dbReference type="RefSeq" id="WP_343982382.1">
    <property type="nucleotide sequence ID" value="NZ_BAAAHK010000022.1"/>
</dbReference>
<dbReference type="Proteomes" id="UP001500542">
    <property type="component" value="Unassembled WGS sequence"/>
</dbReference>
<gene>
    <name evidence="1" type="ORF">GCM10009554_76550</name>
</gene>
<evidence type="ECO:0000313" key="1">
    <source>
        <dbReference type="EMBL" id="GAA0960911.1"/>
    </source>
</evidence>
<name>A0ABN1RP07_9ACTN</name>
<comment type="caution">
    <text evidence="1">The sequence shown here is derived from an EMBL/GenBank/DDBJ whole genome shotgun (WGS) entry which is preliminary data.</text>
</comment>
<organism evidence="1 2">
    <name type="scientific">Kribbella koreensis</name>
    <dbReference type="NCBI Taxonomy" id="57909"/>
    <lineage>
        <taxon>Bacteria</taxon>
        <taxon>Bacillati</taxon>
        <taxon>Actinomycetota</taxon>
        <taxon>Actinomycetes</taxon>
        <taxon>Propionibacteriales</taxon>
        <taxon>Kribbellaceae</taxon>
        <taxon>Kribbella</taxon>
    </lineage>
</organism>
<reference evidence="1 2" key="1">
    <citation type="journal article" date="2019" name="Int. J. Syst. Evol. Microbiol.">
        <title>The Global Catalogue of Microorganisms (GCM) 10K type strain sequencing project: providing services to taxonomists for standard genome sequencing and annotation.</title>
        <authorList>
            <consortium name="The Broad Institute Genomics Platform"/>
            <consortium name="The Broad Institute Genome Sequencing Center for Infectious Disease"/>
            <person name="Wu L."/>
            <person name="Ma J."/>
        </authorList>
    </citation>
    <scope>NUCLEOTIDE SEQUENCE [LARGE SCALE GENOMIC DNA]</scope>
    <source>
        <strain evidence="1 2">JCM 10977</strain>
    </source>
</reference>
<evidence type="ECO:0000313" key="2">
    <source>
        <dbReference type="Proteomes" id="UP001500542"/>
    </source>
</evidence>
<proteinExistence type="predicted"/>
<dbReference type="EMBL" id="BAAAHK010000022">
    <property type="protein sequence ID" value="GAA0960911.1"/>
    <property type="molecule type" value="Genomic_DNA"/>
</dbReference>
<keyword evidence="2" id="KW-1185">Reference proteome</keyword>
<sequence>MPRPYLLLDVDGPLNPYRAKTVPPGYRLEEIEEGEKTWRLLLNQQHGAELTALADTFELVWATTWEDGANRLIAPRIGLPADLPVIRWPAGAREGAERSRRSWKTPHVARWVGSRPFVWIDDEINRYDRMFLESTPGLGSFRVHRVEANRGLAPADFAVIRAWGEANV</sequence>
<dbReference type="Pfam" id="PF18143">
    <property type="entry name" value="HAD_SAK_2"/>
    <property type="match status" value="1"/>
</dbReference>
<protein>
    <submittedName>
        <fullName evidence="1">HAD domain-containing protein</fullName>
    </submittedName>
</protein>